<evidence type="ECO:0000313" key="1">
    <source>
        <dbReference type="EMBL" id="MFB9444998.1"/>
    </source>
</evidence>
<gene>
    <name evidence="1" type="ORF">ACFFTR_18140</name>
</gene>
<comment type="caution">
    <text evidence="1">The sequence shown here is derived from an EMBL/GenBank/DDBJ whole genome shotgun (WGS) entry which is preliminary data.</text>
</comment>
<keyword evidence="2" id="KW-1185">Reference proteome</keyword>
<dbReference type="EMBL" id="JBHMCA010000035">
    <property type="protein sequence ID" value="MFB9444998.1"/>
    <property type="molecule type" value="Genomic_DNA"/>
</dbReference>
<evidence type="ECO:0000313" key="2">
    <source>
        <dbReference type="Proteomes" id="UP001589608"/>
    </source>
</evidence>
<organism evidence="1 2">
    <name type="scientific">Dactylosporangium vinaceum</name>
    <dbReference type="NCBI Taxonomy" id="53362"/>
    <lineage>
        <taxon>Bacteria</taxon>
        <taxon>Bacillati</taxon>
        <taxon>Actinomycetota</taxon>
        <taxon>Actinomycetes</taxon>
        <taxon>Micromonosporales</taxon>
        <taxon>Micromonosporaceae</taxon>
        <taxon>Dactylosporangium</taxon>
    </lineage>
</organism>
<dbReference type="RefSeq" id="WP_223095274.1">
    <property type="nucleotide sequence ID" value="NZ_CP061913.1"/>
</dbReference>
<name>A0ABV5M812_9ACTN</name>
<sequence length="143" mass="15051">MNRLGWAAVTAAAVVLVCGGGPFAVGFPQRSSFLADQEQQACALFAQSSPYGQVSSCIDLGRRTPPLAGPGHVFLLVETVQGPAVVRLDYKGTDKQKFTATAVEVPTFESPGISHETSERLKTGMDSRGGIKSAPWTVYPVPG</sequence>
<evidence type="ECO:0008006" key="3">
    <source>
        <dbReference type="Google" id="ProtNLM"/>
    </source>
</evidence>
<proteinExistence type="predicted"/>
<accession>A0ABV5M812</accession>
<dbReference type="Proteomes" id="UP001589608">
    <property type="component" value="Unassembled WGS sequence"/>
</dbReference>
<reference evidence="1 2" key="1">
    <citation type="submission" date="2024-09" db="EMBL/GenBank/DDBJ databases">
        <authorList>
            <person name="Sun Q."/>
            <person name="Mori K."/>
        </authorList>
    </citation>
    <scope>NUCLEOTIDE SEQUENCE [LARGE SCALE GENOMIC DNA]</scope>
    <source>
        <strain evidence="1 2">JCM 3307</strain>
    </source>
</reference>
<protein>
    <recommendedName>
        <fullName evidence="3">Secreted protein</fullName>
    </recommendedName>
</protein>